<dbReference type="Gene3D" id="3.40.50.300">
    <property type="entry name" value="P-loop containing nucleotide triphosphate hydrolases"/>
    <property type="match status" value="1"/>
</dbReference>
<comment type="caution">
    <text evidence="2">The sequence shown here is derived from an EMBL/GenBank/DDBJ whole genome shotgun (WGS) entry which is preliminary data.</text>
</comment>
<reference evidence="2" key="1">
    <citation type="submission" date="2020-11" db="EMBL/GenBank/DDBJ databases">
        <authorList>
            <consortium name="DOE Joint Genome Institute"/>
            <person name="Ahrendt S."/>
            <person name="Riley R."/>
            <person name="Andreopoulos W."/>
            <person name="Labutti K."/>
            <person name="Pangilinan J."/>
            <person name="Ruiz-Duenas F.J."/>
            <person name="Barrasa J.M."/>
            <person name="Sanchez-Garcia M."/>
            <person name="Camarero S."/>
            <person name="Miyauchi S."/>
            <person name="Serrano A."/>
            <person name="Linde D."/>
            <person name="Babiker R."/>
            <person name="Drula E."/>
            <person name="Ayuso-Fernandez I."/>
            <person name="Pacheco R."/>
            <person name="Padilla G."/>
            <person name="Ferreira P."/>
            <person name="Barriuso J."/>
            <person name="Kellner H."/>
            <person name="Castanera R."/>
            <person name="Alfaro M."/>
            <person name="Ramirez L."/>
            <person name="Pisabarro A.G."/>
            <person name="Kuo A."/>
            <person name="Tritt A."/>
            <person name="Lipzen A."/>
            <person name="He G."/>
            <person name="Yan M."/>
            <person name="Ng V."/>
            <person name="Cullen D."/>
            <person name="Martin F."/>
            <person name="Rosso M.-N."/>
            <person name="Henrissat B."/>
            <person name="Hibbett D."/>
            <person name="Martinez A.T."/>
            <person name="Grigoriev I.V."/>
        </authorList>
    </citation>
    <scope>NUCLEOTIDE SEQUENCE</scope>
    <source>
        <strain evidence="2">CIRM-BRFM 674</strain>
    </source>
</reference>
<accession>A0A9P5YNS8</accession>
<dbReference type="InterPro" id="IPR027417">
    <property type="entry name" value="P-loop_NTPase"/>
</dbReference>
<dbReference type="InterPro" id="IPR059179">
    <property type="entry name" value="MLKL-like_MCAfunc"/>
</dbReference>
<dbReference type="Pfam" id="PF13424">
    <property type="entry name" value="TPR_12"/>
    <property type="match status" value="1"/>
</dbReference>
<dbReference type="GO" id="GO:0007166">
    <property type="term" value="P:cell surface receptor signaling pathway"/>
    <property type="evidence" value="ECO:0007669"/>
    <property type="project" value="InterPro"/>
</dbReference>
<dbReference type="Gene3D" id="1.25.40.10">
    <property type="entry name" value="Tetratricopeptide repeat domain"/>
    <property type="match status" value="1"/>
</dbReference>
<feature type="repeat" description="TPR" evidence="1">
    <location>
        <begin position="526"/>
        <end position="559"/>
    </location>
</feature>
<dbReference type="SUPFAM" id="SSF48452">
    <property type="entry name" value="TPR-like"/>
    <property type="match status" value="2"/>
</dbReference>
<gene>
    <name evidence="2" type="ORF">BDN70DRAFT_998380</name>
</gene>
<protein>
    <submittedName>
        <fullName evidence="2">TPR-like protein</fullName>
    </submittedName>
</protein>
<dbReference type="Gene3D" id="1.20.930.20">
    <property type="entry name" value="Adaptor protein Cbl, N-terminal domain"/>
    <property type="match status" value="1"/>
</dbReference>
<dbReference type="InterPro" id="IPR011990">
    <property type="entry name" value="TPR-like_helical_dom_sf"/>
</dbReference>
<organism evidence="2 3">
    <name type="scientific">Pholiota conissans</name>
    <dbReference type="NCBI Taxonomy" id="109636"/>
    <lineage>
        <taxon>Eukaryota</taxon>
        <taxon>Fungi</taxon>
        <taxon>Dikarya</taxon>
        <taxon>Basidiomycota</taxon>
        <taxon>Agaricomycotina</taxon>
        <taxon>Agaricomycetes</taxon>
        <taxon>Agaricomycetidae</taxon>
        <taxon>Agaricales</taxon>
        <taxon>Agaricineae</taxon>
        <taxon>Strophariaceae</taxon>
        <taxon>Pholiota</taxon>
    </lineage>
</organism>
<keyword evidence="1" id="KW-0802">TPR repeat</keyword>
<dbReference type="CDD" id="cd21037">
    <property type="entry name" value="MLKL_NTD"/>
    <property type="match status" value="1"/>
</dbReference>
<dbReference type="OrthoDB" id="431454at2759"/>
<dbReference type="Proteomes" id="UP000807469">
    <property type="component" value="Unassembled WGS sequence"/>
</dbReference>
<dbReference type="InterPro" id="IPR019734">
    <property type="entry name" value="TPR_rpt"/>
</dbReference>
<sequence>MRGNAFLSIPSTTKYRSNTVSAIVKEVGEVLQNVPYVKGLSGIVLQSIKIREEFKSNKKRCREIIDKVLRITKSIYERLEEVSKSNGLENLTRLKNHLEECESTLTAVYNALEKYRSRRSIAKFINRGLDDLNELDHRVDELNIKLIVDILVDIKLEQATTEAANKTMLSESMSTLTRSAEHVLPPKPHFIIQRDKQIDCMLTILLSKESSRIIILGGGGFGKTTLACFILHNPLIEKRFGRRYFLSCESMMNADSLLYGLGNMLSINAAPSNILAFTRRILSNGPSVLCLDNFETPWEPSSTRTEVEELLAADIHRPLRILRSVALLSAESRIRILSPVRLFCWKFFPSEISERLANLIQYYIDFLSLSGSILCNPAQIACIIPEINNIHSIFQRGYTSSTVQDMTKLVEATCSLSNWSRYIGYTGRDALQLALAKSAHLLNLHAECLIAFGELYRWDRSLDAAEKCYREALYLFSQGKNIIGEALALKSIGSVLLKMRKSDQAENTLGKSLESYVHTNDCVGEANVRKNLGRLYLAKNMYSEAEERFNSTLEIYKHIPDLLGQANTYGNMADLHIKPNNLDKAEEFAALALDVSRRANFAIGEGNALDKLGYVYLRTDSILKGQQTLQQSLSLFRQIKAPMSELNAANLLAHIYIQQHQLSAAEECLIAATKVALDVIQIPTALTTLGWVYIRGNQWAKAEVVIQEAETLYRKVNDRIWGQAEVCVLKVELTNPC</sequence>
<evidence type="ECO:0000313" key="2">
    <source>
        <dbReference type="EMBL" id="KAF9471990.1"/>
    </source>
</evidence>
<dbReference type="SMART" id="SM00028">
    <property type="entry name" value="TPR"/>
    <property type="match status" value="6"/>
</dbReference>
<dbReference type="PANTHER" id="PTHR10098:SF108">
    <property type="entry name" value="TETRATRICOPEPTIDE REPEAT PROTEIN 28"/>
    <property type="match status" value="1"/>
</dbReference>
<proteinExistence type="predicted"/>
<evidence type="ECO:0000256" key="1">
    <source>
        <dbReference type="PROSITE-ProRule" id="PRU00339"/>
    </source>
</evidence>
<keyword evidence="3" id="KW-1185">Reference proteome</keyword>
<dbReference type="SUPFAM" id="SSF52540">
    <property type="entry name" value="P-loop containing nucleoside triphosphate hydrolases"/>
    <property type="match status" value="1"/>
</dbReference>
<name>A0A9P5YNS8_9AGAR</name>
<dbReference type="PANTHER" id="PTHR10098">
    <property type="entry name" value="RAPSYN-RELATED"/>
    <property type="match status" value="1"/>
</dbReference>
<dbReference type="PROSITE" id="PS50005">
    <property type="entry name" value="TPR"/>
    <property type="match status" value="1"/>
</dbReference>
<dbReference type="EMBL" id="MU155593">
    <property type="protein sequence ID" value="KAF9471990.1"/>
    <property type="molecule type" value="Genomic_DNA"/>
</dbReference>
<dbReference type="AlphaFoldDB" id="A0A9P5YNS8"/>
<dbReference type="InterPro" id="IPR036537">
    <property type="entry name" value="Adaptor_Cbl_N_dom_sf"/>
</dbReference>
<evidence type="ECO:0000313" key="3">
    <source>
        <dbReference type="Proteomes" id="UP000807469"/>
    </source>
</evidence>